<evidence type="ECO:0000313" key="2">
    <source>
        <dbReference type="Proteomes" id="UP001148838"/>
    </source>
</evidence>
<reference evidence="1 2" key="1">
    <citation type="journal article" date="2022" name="Allergy">
        <title>Genome assembly and annotation of Periplaneta americana reveal a comprehensive cockroach allergen profile.</title>
        <authorList>
            <person name="Wang L."/>
            <person name="Xiong Q."/>
            <person name="Saelim N."/>
            <person name="Wang L."/>
            <person name="Nong W."/>
            <person name="Wan A.T."/>
            <person name="Shi M."/>
            <person name="Liu X."/>
            <person name="Cao Q."/>
            <person name="Hui J.H.L."/>
            <person name="Sookrung N."/>
            <person name="Leung T.F."/>
            <person name="Tungtrongchitr A."/>
            <person name="Tsui S.K.W."/>
        </authorList>
    </citation>
    <scope>NUCLEOTIDE SEQUENCE [LARGE SCALE GENOMIC DNA]</scope>
    <source>
        <strain evidence="1">PWHHKU_190912</strain>
    </source>
</reference>
<keyword evidence="2" id="KW-1185">Reference proteome</keyword>
<name>A0ABQ8TRA5_PERAM</name>
<protein>
    <submittedName>
        <fullName evidence="1">Uncharacterized protein</fullName>
    </submittedName>
</protein>
<proteinExistence type="predicted"/>
<dbReference type="Proteomes" id="UP001148838">
    <property type="component" value="Unassembled WGS sequence"/>
</dbReference>
<organism evidence="1 2">
    <name type="scientific">Periplaneta americana</name>
    <name type="common">American cockroach</name>
    <name type="synonym">Blatta americana</name>
    <dbReference type="NCBI Taxonomy" id="6978"/>
    <lineage>
        <taxon>Eukaryota</taxon>
        <taxon>Metazoa</taxon>
        <taxon>Ecdysozoa</taxon>
        <taxon>Arthropoda</taxon>
        <taxon>Hexapoda</taxon>
        <taxon>Insecta</taxon>
        <taxon>Pterygota</taxon>
        <taxon>Neoptera</taxon>
        <taxon>Polyneoptera</taxon>
        <taxon>Dictyoptera</taxon>
        <taxon>Blattodea</taxon>
        <taxon>Blattoidea</taxon>
        <taxon>Blattidae</taxon>
        <taxon>Blattinae</taxon>
        <taxon>Periplaneta</taxon>
    </lineage>
</organism>
<gene>
    <name evidence="1" type="ORF">ANN_00584</name>
</gene>
<comment type="caution">
    <text evidence="1">The sequence shown here is derived from an EMBL/GenBank/DDBJ whole genome shotgun (WGS) entry which is preliminary data.</text>
</comment>
<dbReference type="EMBL" id="JAJSOF020000003">
    <property type="protein sequence ID" value="KAJ4449187.1"/>
    <property type="molecule type" value="Genomic_DNA"/>
</dbReference>
<accession>A0ABQ8TRA5</accession>
<evidence type="ECO:0000313" key="1">
    <source>
        <dbReference type="EMBL" id="KAJ4449187.1"/>
    </source>
</evidence>
<sequence>MAGLCEGGNELVGSLKAICKKLLKDIPPDPRRLAVASFRLDTEHDILGRDELQRYFQVSVTTVTVTIKYL</sequence>